<proteinExistence type="predicted"/>
<feature type="non-terminal residue" evidence="1">
    <location>
        <position position="53"/>
    </location>
</feature>
<reference evidence="1" key="1">
    <citation type="journal article" date="2014" name="Front. Microbiol.">
        <title>High frequency of phylogenetically diverse reductive dehalogenase-homologous genes in deep subseafloor sedimentary metagenomes.</title>
        <authorList>
            <person name="Kawai M."/>
            <person name="Futagami T."/>
            <person name="Toyoda A."/>
            <person name="Takaki Y."/>
            <person name="Nishi S."/>
            <person name="Hori S."/>
            <person name="Arai W."/>
            <person name="Tsubouchi T."/>
            <person name="Morono Y."/>
            <person name="Uchiyama I."/>
            <person name="Ito T."/>
            <person name="Fujiyama A."/>
            <person name="Inagaki F."/>
            <person name="Takami H."/>
        </authorList>
    </citation>
    <scope>NUCLEOTIDE SEQUENCE</scope>
    <source>
        <strain evidence="1">Expedition CK06-06</strain>
    </source>
</reference>
<protein>
    <submittedName>
        <fullName evidence="1">Uncharacterized protein</fullName>
    </submittedName>
</protein>
<sequence length="53" mass="6124">MANQKRIFKVDDNNIGLACPFTPILCQAGYCTECQIYLDWQERGEIVYKGRIP</sequence>
<accession>X1HJE7</accession>
<evidence type="ECO:0000313" key="1">
    <source>
        <dbReference type="EMBL" id="GAH69597.1"/>
    </source>
</evidence>
<organism evidence="1">
    <name type="scientific">marine sediment metagenome</name>
    <dbReference type="NCBI Taxonomy" id="412755"/>
    <lineage>
        <taxon>unclassified sequences</taxon>
        <taxon>metagenomes</taxon>
        <taxon>ecological metagenomes</taxon>
    </lineage>
</organism>
<dbReference type="AlphaFoldDB" id="X1HJE7"/>
<name>X1HJE7_9ZZZZ</name>
<comment type="caution">
    <text evidence="1">The sequence shown here is derived from an EMBL/GenBank/DDBJ whole genome shotgun (WGS) entry which is preliminary data.</text>
</comment>
<gene>
    <name evidence="1" type="ORF">S03H2_43342</name>
</gene>
<dbReference type="EMBL" id="BARU01027031">
    <property type="protein sequence ID" value="GAH69597.1"/>
    <property type="molecule type" value="Genomic_DNA"/>
</dbReference>